<name>A6G0M5_9BACT</name>
<evidence type="ECO:0000313" key="1">
    <source>
        <dbReference type="EMBL" id="EDM80671.1"/>
    </source>
</evidence>
<organism evidence="1 2">
    <name type="scientific">Plesiocystis pacifica SIR-1</name>
    <dbReference type="NCBI Taxonomy" id="391625"/>
    <lineage>
        <taxon>Bacteria</taxon>
        <taxon>Pseudomonadati</taxon>
        <taxon>Myxococcota</taxon>
        <taxon>Polyangia</taxon>
        <taxon>Nannocystales</taxon>
        <taxon>Nannocystaceae</taxon>
        <taxon>Plesiocystis</taxon>
    </lineage>
</organism>
<dbReference type="RefSeq" id="WP_006970274.1">
    <property type="nucleotide sequence ID" value="NZ_ABCS01000009.1"/>
</dbReference>
<gene>
    <name evidence="1" type="ORF">PPSIR1_37299</name>
</gene>
<accession>A6G0M5</accession>
<dbReference type="EMBL" id="ABCS01000009">
    <property type="protein sequence ID" value="EDM80671.1"/>
    <property type="molecule type" value="Genomic_DNA"/>
</dbReference>
<dbReference type="AlphaFoldDB" id="A6G0M5"/>
<keyword evidence="2" id="KW-1185">Reference proteome</keyword>
<comment type="caution">
    <text evidence="1">The sequence shown here is derived from an EMBL/GenBank/DDBJ whole genome shotgun (WGS) entry which is preliminary data.</text>
</comment>
<protein>
    <submittedName>
        <fullName evidence="1">Uncharacterized protein</fullName>
    </submittedName>
</protein>
<reference evidence="1 2" key="1">
    <citation type="submission" date="2007-06" db="EMBL/GenBank/DDBJ databases">
        <authorList>
            <person name="Shimkets L."/>
            <person name="Ferriera S."/>
            <person name="Johnson J."/>
            <person name="Kravitz S."/>
            <person name="Beeson K."/>
            <person name="Sutton G."/>
            <person name="Rogers Y.-H."/>
            <person name="Friedman R."/>
            <person name="Frazier M."/>
            <person name="Venter J.C."/>
        </authorList>
    </citation>
    <scope>NUCLEOTIDE SEQUENCE [LARGE SCALE GENOMIC DNA]</scope>
    <source>
        <strain evidence="1 2">SIR-1</strain>
    </source>
</reference>
<dbReference type="Proteomes" id="UP000005801">
    <property type="component" value="Unassembled WGS sequence"/>
</dbReference>
<proteinExistence type="predicted"/>
<evidence type="ECO:0000313" key="2">
    <source>
        <dbReference type="Proteomes" id="UP000005801"/>
    </source>
</evidence>
<sequence length="84" mass="9167">MYNPDFTPLADDGAAEDADADGTFMVFEEGDSMHLTLLDDFQQMFELDVALPCVEGAPSNNTDISYDGSTYYDSAMNLPAGVWL</sequence>